<feature type="domain" description="Glycosyltransferase 2-like" evidence="1">
    <location>
        <begin position="17"/>
        <end position="139"/>
    </location>
</feature>
<reference evidence="2 3" key="1">
    <citation type="journal article" date="2021" name="Sci. Rep.">
        <title>The distribution of antibiotic resistance genes in chicken gut microbiota commensals.</title>
        <authorList>
            <person name="Juricova H."/>
            <person name="Matiasovicova J."/>
            <person name="Kubasova T."/>
            <person name="Cejkova D."/>
            <person name="Rychlik I."/>
        </authorList>
    </citation>
    <scope>NUCLEOTIDE SEQUENCE [LARGE SCALE GENOMIC DNA]</scope>
    <source>
        <strain evidence="2 3">An819</strain>
    </source>
</reference>
<name>A0A938WK08_9BACT</name>
<dbReference type="Pfam" id="PF00535">
    <property type="entry name" value="Glycos_transf_2"/>
    <property type="match status" value="1"/>
</dbReference>
<dbReference type="GO" id="GO:0016758">
    <property type="term" value="F:hexosyltransferase activity"/>
    <property type="evidence" value="ECO:0007669"/>
    <property type="project" value="UniProtKB-ARBA"/>
</dbReference>
<dbReference type="RefSeq" id="WP_205107577.1">
    <property type="nucleotide sequence ID" value="NZ_JACJJL010000003.1"/>
</dbReference>
<evidence type="ECO:0000259" key="1">
    <source>
        <dbReference type="Pfam" id="PF00535"/>
    </source>
</evidence>
<sequence>MQSQPSTQTDKKTPLISFIITCYNLPMDMVRECIDSVLALSLSRSEKEIIIVDDGSQQCPMPELMAYCDDIIYLRQPNRGLSAARNIGLDIATGKYIQFIDGDDKIVSNIYEQCLDLARFKDPDMVLFDYTDTDCAKPKIKNLDAVDGTVFMNNNNIHASAWGYLFRKDILMGLKFSPGILHEDEEFTPQLLLRAEKVYDTDYKAYFYRKRTGSITTKKDKKHILKRLNDFEQIIKHLHDISTTLPMAESTALQRRVAQLTMDYIYNIIKMTKSQSQLETRLMRLQKVGLYPLPDRDYSQKYIWFRKLANSKTGLYILRHTLTLVK</sequence>
<evidence type="ECO:0000313" key="3">
    <source>
        <dbReference type="Proteomes" id="UP000764045"/>
    </source>
</evidence>
<dbReference type="InterPro" id="IPR001173">
    <property type="entry name" value="Glyco_trans_2-like"/>
</dbReference>
<dbReference type="Gene3D" id="3.90.550.10">
    <property type="entry name" value="Spore Coat Polysaccharide Biosynthesis Protein SpsA, Chain A"/>
    <property type="match status" value="1"/>
</dbReference>
<protein>
    <submittedName>
        <fullName evidence="2">Glycosyltransferase</fullName>
    </submittedName>
</protein>
<comment type="caution">
    <text evidence="2">The sequence shown here is derived from an EMBL/GenBank/DDBJ whole genome shotgun (WGS) entry which is preliminary data.</text>
</comment>
<dbReference type="PANTHER" id="PTHR22916:SF3">
    <property type="entry name" value="UDP-GLCNAC:BETAGAL BETA-1,3-N-ACETYLGLUCOSAMINYLTRANSFERASE-LIKE PROTEIN 1"/>
    <property type="match status" value="1"/>
</dbReference>
<dbReference type="AlphaFoldDB" id="A0A938WK08"/>
<dbReference type="InterPro" id="IPR029044">
    <property type="entry name" value="Nucleotide-diphossugar_trans"/>
</dbReference>
<keyword evidence="3" id="KW-1185">Reference proteome</keyword>
<dbReference type="Proteomes" id="UP000764045">
    <property type="component" value="Unassembled WGS sequence"/>
</dbReference>
<evidence type="ECO:0000313" key="2">
    <source>
        <dbReference type="EMBL" id="MBM6660629.1"/>
    </source>
</evidence>
<dbReference type="SUPFAM" id="SSF53448">
    <property type="entry name" value="Nucleotide-diphospho-sugar transferases"/>
    <property type="match status" value="1"/>
</dbReference>
<gene>
    <name evidence="2" type="ORF">H6B30_02490</name>
</gene>
<organism evidence="2 3">
    <name type="scientific">Marseilla massiliensis</name>
    <dbReference type="NCBI Taxonomy" id="1841864"/>
    <lineage>
        <taxon>Bacteria</taxon>
        <taxon>Pseudomonadati</taxon>
        <taxon>Bacteroidota</taxon>
        <taxon>Bacteroidia</taxon>
        <taxon>Bacteroidales</taxon>
        <taxon>Prevotellaceae</taxon>
        <taxon>Marseilla</taxon>
    </lineage>
</organism>
<dbReference type="PANTHER" id="PTHR22916">
    <property type="entry name" value="GLYCOSYLTRANSFERASE"/>
    <property type="match status" value="1"/>
</dbReference>
<dbReference type="EMBL" id="JACJJL010000003">
    <property type="protein sequence ID" value="MBM6660629.1"/>
    <property type="molecule type" value="Genomic_DNA"/>
</dbReference>
<proteinExistence type="predicted"/>
<accession>A0A938WK08</accession>